<accession>A0ABV4IE35</accession>
<feature type="compositionally biased region" description="Polar residues" evidence="1">
    <location>
        <begin position="209"/>
        <end position="232"/>
    </location>
</feature>
<keyword evidence="3" id="KW-1185">Reference proteome</keyword>
<dbReference type="Pfam" id="PF04375">
    <property type="entry name" value="HemX"/>
    <property type="match status" value="1"/>
</dbReference>
<proteinExistence type="predicted"/>
<dbReference type="Proteomes" id="UP001567350">
    <property type="component" value="Unassembled WGS sequence"/>
</dbReference>
<comment type="caution">
    <text evidence="2">The sequence shown here is derived from an EMBL/GenBank/DDBJ whole genome shotgun (WGS) entry which is preliminary data.</text>
</comment>
<gene>
    <name evidence="2" type="ORF">ACBP88_08155</name>
</gene>
<dbReference type="PANTHER" id="PTHR38043">
    <property type="entry name" value="PROTEIN HEMX"/>
    <property type="match status" value="1"/>
</dbReference>
<name>A0ABV4IE35_9BURK</name>
<reference evidence="2 3" key="1">
    <citation type="submission" date="2024-08" db="EMBL/GenBank/DDBJ databases">
        <authorList>
            <person name="Feng Z."/>
            <person name="Ronholm J."/>
        </authorList>
    </citation>
    <scope>NUCLEOTIDE SEQUENCE [LARGE SCALE GENOMIC DNA]</scope>
    <source>
        <strain evidence="2 3">4-AB0-8</strain>
    </source>
</reference>
<dbReference type="RefSeq" id="WP_286999058.1">
    <property type="nucleotide sequence ID" value="NZ_DALYTO010000012.1"/>
</dbReference>
<organism evidence="2 3">
    <name type="scientific">Comamonas jiangduensis</name>
    <dbReference type="NCBI Taxonomy" id="1194168"/>
    <lineage>
        <taxon>Bacteria</taxon>
        <taxon>Pseudomonadati</taxon>
        <taxon>Pseudomonadota</taxon>
        <taxon>Betaproteobacteria</taxon>
        <taxon>Burkholderiales</taxon>
        <taxon>Comamonadaceae</taxon>
        <taxon>Comamonas</taxon>
    </lineage>
</organism>
<dbReference type="InterPro" id="IPR007470">
    <property type="entry name" value="HemX"/>
</dbReference>
<feature type="region of interest" description="Disordered" evidence="1">
    <location>
        <begin position="209"/>
        <end position="242"/>
    </location>
</feature>
<dbReference type="EMBL" id="JBGJLR010000006">
    <property type="protein sequence ID" value="MEZ2739436.1"/>
    <property type="molecule type" value="Genomic_DNA"/>
</dbReference>
<dbReference type="PANTHER" id="PTHR38043:SF1">
    <property type="entry name" value="PROTEIN HEMX"/>
    <property type="match status" value="1"/>
</dbReference>
<evidence type="ECO:0000313" key="2">
    <source>
        <dbReference type="EMBL" id="MEZ2739436.1"/>
    </source>
</evidence>
<sequence length="368" mass="40051">MTTSDGAPISSQSVPFETLHAPRSAAAGWTWLSLLIGAASLGSSVLLWQKVDGMKELLARQALDATTQATEARALARESQDLVRDASAKLSVMEVRVNEVSLQRGQLDTLVQNLARSRDDTLVIDIESAIRMAQQQVQLTGSTEPLVATLQSSIKRLERTAQPRLAPVQQAMERDLVRLSQSAVTDTASLLARLDDVVRLVDDMHVQNSAPVPNVQRQPQRTAPSAAGSTANAEAPAATSPTQWQWWSDWGHKIWQASREEARDLVRVSRIENADAMLMAPEQAFFVRENLKLKLLNARLAVLARQYDAARADIGAAQATLSKYFDNSSRRTHQVQAVLAQLQAHMQASQQPGLDDTLAALSTAAAGL</sequence>
<evidence type="ECO:0000256" key="1">
    <source>
        <dbReference type="SAM" id="MobiDB-lite"/>
    </source>
</evidence>
<evidence type="ECO:0000313" key="3">
    <source>
        <dbReference type="Proteomes" id="UP001567350"/>
    </source>
</evidence>
<protein>
    <submittedName>
        <fullName evidence="2">Uroporphyrinogen-III C-methyltransferase</fullName>
    </submittedName>
</protein>